<accession>L1IBE6</accession>
<evidence type="ECO:0008006" key="4">
    <source>
        <dbReference type="Google" id="ProtNLM"/>
    </source>
</evidence>
<dbReference type="PANTHER" id="PTHR30143:SF0">
    <property type="entry name" value="2-KETO-4-PENTENOATE HYDRATASE"/>
    <property type="match status" value="1"/>
</dbReference>
<dbReference type="GO" id="GO:0008684">
    <property type="term" value="F:2-oxopent-4-enoate hydratase activity"/>
    <property type="evidence" value="ECO:0007669"/>
    <property type="project" value="TreeGrafter"/>
</dbReference>
<gene>
    <name evidence="1" type="ORF">GUITHDRAFT_81280</name>
</gene>
<dbReference type="SUPFAM" id="SSF56529">
    <property type="entry name" value="FAH"/>
    <property type="match status" value="1"/>
</dbReference>
<dbReference type="GO" id="GO:0005737">
    <property type="term" value="C:cytoplasm"/>
    <property type="evidence" value="ECO:0007669"/>
    <property type="project" value="TreeGrafter"/>
</dbReference>
<dbReference type="KEGG" id="gtt:GUITHDRAFT_81280"/>
<dbReference type="Proteomes" id="UP000011087">
    <property type="component" value="Unassembled WGS sequence"/>
</dbReference>
<dbReference type="InterPro" id="IPR036663">
    <property type="entry name" value="Fumarylacetoacetase_C_sf"/>
</dbReference>
<dbReference type="GeneID" id="17290285"/>
<dbReference type="HOGENOM" id="CLU_060136_1_0_1"/>
<dbReference type="Gene3D" id="3.90.850.10">
    <property type="entry name" value="Fumarylacetoacetase-like, C-terminal domain"/>
    <property type="match status" value="1"/>
</dbReference>
<dbReference type="InterPro" id="IPR050772">
    <property type="entry name" value="Hydratase-Decarb/MhpD_sf"/>
</dbReference>
<name>L1IBE6_GUITC</name>
<sequence length="265" mass="28428">MAAKKAADTFMSAWARRQWIERESDMPAAPADVESMYSTHEEMMSHPLAESDFGGIAGYKLGAAGAEGEVAIYAPIFNKFVVENSLSMSQSAFNMHTLEAEIGVIISRDLPPRDSSMPYTLDEVWSAVGAVRPVIECCGRRMTPELNARLTPLAKFNDALMTGGVVLGERFEASMFTPASLAAVESKICINSGVAAEGKGNACPAGGPIESLTWFVNRLHGRGHSLRKDQLVITGATCKTLSFKANDQVVAKFSGFPDVSTTILS</sequence>
<dbReference type="PANTHER" id="PTHR30143">
    <property type="entry name" value="ACID HYDRATASE"/>
    <property type="match status" value="1"/>
</dbReference>
<reference evidence="1 3" key="1">
    <citation type="journal article" date="2012" name="Nature">
        <title>Algal genomes reveal evolutionary mosaicism and the fate of nucleomorphs.</title>
        <authorList>
            <consortium name="DOE Joint Genome Institute"/>
            <person name="Curtis B.A."/>
            <person name="Tanifuji G."/>
            <person name="Burki F."/>
            <person name="Gruber A."/>
            <person name="Irimia M."/>
            <person name="Maruyama S."/>
            <person name="Arias M.C."/>
            <person name="Ball S.G."/>
            <person name="Gile G.H."/>
            <person name="Hirakawa Y."/>
            <person name="Hopkins J.F."/>
            <person name="Kuo A."/>
            <person name="Rensing S.A."/>
            <person name="Schmutz J."/>
            <person name="Symeonidi A."/>
            <person name="Elias M."/>
            <person name="Eveleigh R.J."/>
            <person name="Herman E.K."/>
            <person name="Klute M.J."/>
            <person name="Nakayama T."/>
            <person name="Obornik M."/>
            <person name="Reyes-Prieto A."/>
            <person name="Armbrust E.V."/>
            <person name="Aves S.J."/>
            <person name="Beiko R.G."/>
            <person name="Coutinho P."/>
            <person name="Dacks J.B."/>
            <person name="Durnford D.G."/>
            <person name="Fast N.M."/>
            <person name="Green B.R."/>
            <person name="Grisdale C.J."/>
            <person name="Hempel F."/>
            <person name="Henrissat B."/>
            <person name="Hoppner M.P."/>
            <person name="Ishida K."/>
            <person name="Kim E."/>
            <person name="Koreny L."/>
            <person name="Kroth P.G."/>
            <person name="Liu Y."/>
            <person name="Malik S.B."/>
            <person name="Maier U.G."/>
            <person name="McRose D."/>
            <person name="Mock T."/>
            <person name="Neilson J.A."/>
            <person name="Onodera N.T."/>
            <person name="Poole A.M."/>
            <person name="Pritham E.J."/>
            <person name="Richards T.A."/>
            <person name="Rocap G."/>
            <person name="Roy S.W."/>
            <person name="Sarai C."/>
            <person name="Schaack S."/>
            <person name="Shirato S."/>
            <person name="Slamovits C.H."/>
            <person name="Spencer D.F."/>
            <person name="Suzuki S."/>
            <person name="Worden A.Z."/>
            <person name="Zauner S."/>
            <person name="Barry K."/>
            <person name="Bell C."/>
            <person name="Bharti A.K."/>
            <person name="Crow J.A."/>
            <person name="Grimwood J."/>
            <person name="Kramer R."/>
            <person name="Lindquist E."/>
            <person name="Lucas S."/>
            <person name="Salamov A."/>
            <person name="McFadden G.I."/>
            <person name="Lane C.E."/>
            <person name="Keeling P.J."/>
            <person name="Gray M.W."/>
            <person name="Grigoriev I.V."/>
            <person name="Archibald J.M."/>
        </authorList>
    </citation>
    <scope>NUCLEOTIDE SEQUENCE</scope>
    <source>
        <strain evidence="1 3">CCMP2712</strain>
    </source>
</reference>
<dbReference type="EMBL" id="JH993137">
    <property type="protein sequence ID" value="EKX33553.1"/>
    <property type="molecule type" value="Genomic_DNA"/>
</dbReference>
<dbReference type="AlphaFoldDB" id="L1IBE6"/>
<dbReference type="RefSeq" id="XP_005820533.1">
    <property type="nucleotide sequence ID" value="XM_005820476.1"/>
</dbReference>
<keyword evidence="3" id="KW-1185">Reference proteome</keyword>
<protein>
    <recommendedName>
        <fullName evidence="4">Fumarylacetoacetase-like C-terminal domain-containing protein</fullName>
    </recommendedName>
</protein>
<proteinExistence type="predicted"/>
<reference evidence="3" key="2">
    <citation type="submission" date="2012-11" db="EMBL/GenBank/DDBJ databases">
        <authorList>
            <person name="Kuo A."/>
            <person name="Curtis B.A."/>
            <person name="Tanifuji G."/>
            <person name="Burki F."/>
            <person name="Gruber A."/>
            <person name="Irimia M."/>
            <person name="Maruyama S."/>
            <person name="Arias M.C."/>
            <person name="Ball S.G."/>
            <person name="Gile G.H."/>
            <person name="Hirakawa Y."/>
            <person name="Hopkins J.F."/>
            <person name="Rensing S.A."/>
            <person name="Schmutz J."/>
            <person name="Symeonidi A."/>
            <person name="Elias M."/>
            <person name="Eveleigh R.J."/>
            <person name="Herman E.K."/>
            <person name="Klute M.J."/>
            <person name="Nakayama T."/>
            <person name="Obornik M."/>
            <person name="Reyes-Prieto A."/>
            <person name="Armbrust E.V."/>
            <person name="Aves S.J."/>
            <person name="Beiko R.G."/>
            <person name="Coutinho P."/>
            <person name="Dacks J.B."/>
            <person name="Durnford D.G."/>
            <person name="Fast N.M."/>
            <person name="Green B.R."/>
            <person name="Grisdale C."/>
            <person name="Hempe F."/>
            <person name="Henrissat B."/>
            <person name="Hoppner M.P."/>
            <person name="Ishida K.-I."/>
            <person name="Kim E."/>
            <person name="Koreny L."/>
            <person name="Kroth P.G."/>
            <person name="Liu Y."/>
            <person name="Malik S.-B."/>
            <person name="Maier U.G."/>
            <person name="McRose D."/>
            <person name="Mock T."/>
            <person name="Neilson J.A."/>
            <person name="Onodera N.T."/>
            <person name="Poole A.M."/>
            <person name="Pritham E.J."/>
            <person name="Richards T.A."/>
            <person name="Rocap G."/>
            <person name="Roy S.W."/>
            <person name="Sarai C."/>
            <person name="Schaack S."/>
            <person name="Shirato S."/>
            <person name="Slamovits C.H."/>
            <person name="Spencer D.F."/>
            <person name="Suzuki S."/>
            <person name="Worden A.Z."/>
            <person name="Zauner S."/>
            <person name="Barry K."/>
            <person name="Bell C."/>
            <person name="Bharti A.K."/>
            <person name="Crow J.A."/>
            <person name="Grimwood J."/>
            <person name="Kramer R."/>
            <person name="Lindquist E."/>
            <person name="Lucas S."/>
            <person name="Salamov A."/>
            <person name="McFadden G.I."/>
            <person name="Lane C.E."/>
            <person name="Keeling P.J."/>
            <person name="Gray M.W."/>
            <person name="Grigoriev I.V."/>
            <person name="Archibald J.M."/>
        </authorList>
    </citation>
    <scope>NUCLEOTIDE SEQUENCE</scope>
    <source>
        <strain evidence="3">CCMP2712</strain>
    </source>
</reference>
<dbReference type="OrthoDB" id="10267604at2759"/>
<dbReference type="eggNOG" id="ENOG502SEVJ">
    <property type="taxonomic scope" value="Eukaryota"/>
</dbReference>
<evidence type="ECO:0000313" key="2">
    <source>
        <dbReference type="EnsemblProtists" id="EKX33553"/>
    </source>
</evidence>
<dbReference type="EnsemblProtists" id="EKX33553">
    <property type="protein sequence ID" value="EKX33553"/>
    <property type="gene ID" value="GUITHDRAFT_81280"/>
</dbReference>
<evidence type="ECO:0000313" key="1">
    <source>
        <dbReference type="EMBL" id="EKX33553.1"/>
    </source>
</evidence>
<dbReference type="OMA" id="PCIECCG"/>
<dbReference type="PaxDb" id="55529-EKX33553"/>
<organism evidence="1">
    <name type="scientific">Guillardia theta (strain CCMP2712)</name>
    <name type="common">Cryptophyte</name>
    <dbReference type="NCBI Taxonomy" id="905079"/>
    <lineage>
        <taxon>Eukaryota</taxon>
        <taxon>Cryptophyceae</taxon>
        <taxon>Pyrenomonadales</taxon>
        <taxon>Geminigeraceae</taxon>
        <taxon>Guillardia</taxon>
    </lineage>
</organism>
<reference evidence="2" key="3">
    <citation type="submission" date="2015-06" db="UniProtKB">
        <authorList>
            <consortium name="EnsemblProtists"/>
        </authorList>
    </citation>
    <scope>IDENTIFICATION</scope>
</reference>
<evidence type="ECO:0000313" key="3">
    <source>
        <dbReference type="Proteomes" id="UP000011087"/>
    </source>
</evidence>